<dbReference type="GO" id="GO:0016787">
    <property type="term" value="F:hydrolase activity"/>
    <property type="evidence" value="ECO:0007669"/>
    <property type="project" value="UniProtKB-KW"/>
</dbReference>
<dbReference type="PANTHER" id="PTHR37946:SF1">
    <property type="entry name" value="SLL1969 PROTEIN"/>
    <property type="match status" value="1"/>
</dbReference>
<keyword evidence="4" id="KW-1185">Reference proteome</keyword>
<keyword evidence="1" id="KW-1133">Transmembrane helix</keyword>
<protein>
    <submittedName>
        <fullName evidence="3">Alpha/beta hydrolase fold</fullName>
    </submittedName>
</protein>
<keyword evidence="3" id="KW-0378">Hydrolase</keyword>
<dbReference type="SUPFAM" id="SSF53474">
    <property type="entry name" value="alpha/beta-Hydrolases"/>
    <property type="match status" value="1"/>
</dbReference>
<name>A0ABY1Q0J9_9BURK</name>
<accession>A0ABY1Q0J9</accession>
<evidence type="ECO:0000313" key="4">
    <source>
        <dbReference type="Proteomes" id="UP001158049"/>
    </source>
</evidence>
<reference evidence="3 4" key="1">
    <citation type="submission" date="2017-05" db="EMBL/GenBank/DDBJ databases">
        <authorList>
            <person name="Varghese N."/>
            <person name="Submissions S."/>
        </authorList>
    </citation>
    <scope>NUCLEOTIDE SEQUENCE [LARGE SCALE GENOMIC DNA]</scope>
    <source>
        <strain evidence="3 4">DSM 26001</strain>
    </source>
</reference>
<dbReference type="Pfam" id="PF00561">
    <property type="entry name" value="Abhydrolase_1"/>
    <property type="match status" value="1"/>
</dbReference>
<dbReference type="Proteomes" id="UP001158049">
    <property type="component" value="Unassembled WGS sequence"/>
</dbReference>
<dbReference type="Gene3D" id="3.40.50.1820">
    <property type="entry name" value="alpha/beta hydrolase"/>
    <property type="match status" value="1"/>
</dbReference>
<dbReference type="InterPro" id="IPR000073">
    <property type="entry name" value="AB_hydrolase_1"/>
</dbReference>
<keyword evidence="1" id="KW-0472">Membrane</keyword>
<dbReference type="PANTHER" id="PTHR37946">
    <property type="entry name" value="SLL1969 PROTEIN"/>
    <property type="match status" value="1"/>
</dbReference>
<evidence type="ECO:0000313" key="3">
    <source>
        <dbReference type="EMBL" id="SMP54609.1"/>
    </source>
</evidence>
<proteinExistence type="predicted"/>
<evidence type="ECO:0000256" key="1">
    <source>
        <dbReference type="SAM" id="Phobius"/>
    </source>
</evidence>
<gene>
    <name evidence="3" type="ORF">SAMN06295970_10446</name>
</gene>
<dbReference type="EMBL" id="FXUL01000004">
    <property type="protein sequence ID" value="SMP54609.1"/>
    <property type="molecule type" value="Genomic_DNA"/>
</dbReference>
<keyword evidence="1" id="KW-0812">Transmembrane</keyword>
<organism evidence="3 4">
    <name type="scientific">Noviherbaspirillum suwonense</name>
    <dbReference type="NCBI Taxonomy" id="1224511"/>
    <lineage>
        <taxon>Bacteria</taxon>
        <taxon>Pseudomonadati</taxon>
        <taxon>Pseudomonadota</taxon>
        <taxon>Betaproteobacteria</taxon>
        <taxon>Burkholderiales</taxon>
        <taxon>Oxalobacteraceae</taxon>
        <taxon>Noviherbaspirillum</taxon>
    </lineage>
</organism>
<feature type="domain" description="AB hydrolase-1" evidence="2">
    <location>
        <begin position="112"/>
        <end position="209"/>
    </location>
</feature>
<sequence length="309" mass="33784">MVARVTRILLAIQLLAAAGIYLLLTRYAGLHGKLPAALLAVAIVLLVRMTITANNFGLSWIYRSETPFDHRLGRLAALRLFLIEYCASMVSSSWTMGFCTFRDRPGEADTAPVLLVHGYGCNSGYWHFMSRALSRAGIGHYGIDLEPMLASIDQFVPALHARIEEICRQTGREQIVIVAHSMGGLVARAYLRDHGARRVLRVVTLGTPHRGTGLARFGAGENVREMLWTGDAENGRCSAWLDSLARDEDAALRPLFISIFSHQDNIVSPQLSSHLPGARNIEFNGIGHVALGLHPRVQQVVIDAIGSAA</sequence>
<feature type="transmembrane region" description="Helical" evidence="1">
    <location>
        <begin position="36"/>
        <end position="56"/>
    </location>
</feature>
<dbReference type="RefSeq" id="WP_283441619.1">
    <property type="nucleotide sequence ID" value="NZ_FXUL01000004.1"/>
</dbReference>
<feature type="transmembrane region" description="Helical" evidence="1">
    <location>
        <begin position="6"/>
        <end position="24"/>
    </location>
</feature>
<evidence type="ECO:0000259" key="2">
    <source>
        <dbReference type="Pfam" id="PF00561"/>
    </source>
</evidence>
<comment type="caution">
    <text evidence="3">The sequence shown here is derived from an EMBL/GenBank/DDBJ whole genome shotgun (WGS) entry which is preliminary data.</text>
</comment>
<dbReference type="InterPro" id="IPR029058">
    <property type="entry name" value="AB_hydrolase_fold"/>
</dbReference>
<feature type="transmembrane region" description="Helical" evidence="1">
    <location>
        <begin position="76"/>
        <end position="94"/>
    </location>
</feature>